<evidence type="ECO:0000256" key="2">
    <source>
        <dbReference type="ARBA" id="ARBA00010752"/>
    </source>
</evidence>
<accession>A0A3R8W2H7</accession>
<feature type="domain" description="DNA polymerase III beta sliding clamp C-terminal" evidence="14">
    <location>
        <begin position="266"/>
        <end position="375"/>
    </location>
</feature>
<dbReference type="GO" id="GO:0005737">
    <property type="term" value="C:cytoplasm"/>
    <property type="evidence" value="ECO:0007669"/>
    <property type="project" value="UniProtKB-SubCell"/>
</dbReference>
<comment type="caution">
    <text evidence="15">The sequence shown here is derived from an EMBL/GenBank/DDBJ whole genome shotgun (WGS) entry which is preliminary data.</text>
</comment>
<dbReference type="CDD" id="cd00140">
    <property type="entry name" value="beta_clamp"/>
    <property type="match status" value="1"/>
</dbReference>
<keyword evidence="4" id="KW-0963">Cytoplasm</keyword>
<dbReference type="GO" id="GO:0006271">
    <property type="term" value="P:DNA strand elongation involved in DNA replication"/>
    <property type="evidence" value="ECO:0007669"/>
    <property type="project" value="TreeGrafter"/>
</dbReference>
<feature type="domain" description="DNA polymerase III beta sliding clamp N-terminal" evidence="12">
    <location>
        <begin position="12"/>
        <end position="127"/>
    </location>
</feature>
<evidence type="ECO:0000256" key="10">
    <source>
        <dbReference type="ARBA" id="ARBA00030988"/>
    </source>
</evidence>
<dbReference type="Gene3D" id="3.10.150.10">
    <property type="entry name" value="DNA Polymerase III, subunit A, domain 2"/>
    <property type="match status" value="1"/>
</dbReference>
<dbReference type="AlphaFoldDB" id="A0A3R8W2H7"/>
<dbReference type="InterPro" id="IPR001001">
    <property type="entry name" value="DNA_polIII_beta"/>
</dbReference>
<evidence type="ECO:0000256" key="7">
    <source>
        <dbReference type="ARBA" id="ARBA00022705"/>
    </source>
</evidence>
<dbReference type="GO" id="GO:0003887">
    <property type="term" value="F:DNA-directed DNA polymerase activity"/>
    <property type="evidence" value="ECO:0007669"/>
    <property type="project" value="UniProtKB-KW"/>
</dbReference>
<feature type="domain" description="DNA polymerase III beta sliding clamp central" evidence="13">
    <location>
        <begin position="141"/>
        <end position="252"/>
    </location>
</feature>
<evidence type="ECO:0000256" key="1">
    <source>
        <dbReference type="ARBA" id="ARBA00004496"/>
    </source>
</evidence>
<evidence type="ECO:0000259" key="14">
    <source>
        <dbReference type="Pfam" id="PF02768"/>
    </source>
</evidence>
<dbReference type="Pfam" id="PF02768">
    <property type="entry name" value="DNA_pol3_beta_3"/>
    <property type="match status" value="1"/>
</dbReference>
<dbReference type="InterPro" id="IPR022635">
    <property type="entry name" value="DNA_polIII_beta_C"/>
</dbReference>
<evidence type="ECO:0000256" key="5">
    <source>
        <dbReference type="ARBA" id="ARBA00022679"/>
    </source>
</evidence>
<comment type="similarity">
    <text evidence="2">Belongs to the beta sliding clamp family.</text>
</comment>
<dbReference type="InterPro" id="IPR022634">
    <property type="entry name" value="DNA_polIII_beta_N"/>
</dbReference>
<dbReference type="NCBIfam" id="TIGR00663">
    <property type="entry name" value="dnan"/>
    <property type="match status" value="1"/>
</dbReference>
<gene>
    <name evidence="15" type="primary">dnaN</name>
    <name evidence="15" type="ORF">EGJ28_21195</name>
</gene>
<dbReference type="Proteomes" id="UP000276506">
    <property type="component" value="Unassembled WGS sequence"/>
</dbReference>
<dbReference type="EMBL" id="RHQL01000018">
    <property type="protein sequence ID" value="RRV05457.1"/>
    <property type="molecule type" value="Genomic_DNA"/>
</dbReference>
<evidence type="ECO:0000313" key="16">
    <source>
        <dbReference type="Proteomes" id="UP000276506"/>
    </source>
</evidence>
<evidence type="ECO:0000259" key="12">
    <source>
        <dbReference type="Pfam" id="PF00712"/>
    </source>
</evidence>
<keyword evidence="9" id="KW-0238">DNA-binding</keyword>
<reference evidence="15 16" key="1">
    <citation type="submission" date="2018-10" db="EMBL/GenBank/DDBJ databases">
        <title>Transmission dynamics of multidrug resistant bacteria on intensive care unit surfaces.</title>
        <authorList>
            <person name="D'Souza A.W."/>
            <person name="Potter R.F."/>
            <person name="Wallace M."/>
            <person name="Shupe A."/>
            <person name="Patel S."/>
            <person name="Sun S."/>
            <person name="Gul D."/>
            <person name="Kwon J.H."/>
            <person name="Andleeb S."/>
            <person name="Burnham C.-A.D."/>
            <person name="Dantas G."/>
        </authorList>
    </citation>
    <scope>NUCLEOTIDE SEQUENCE [LARGE SCALE GENOMIC DNA]</scope>
    <source>
        <strain evidence="15 16">PX_177</strain>
    </source>
</reference>
<dbReference type="SUPFAM" id="SSF55979">
    <property type="entry name" value="DNA clamp"/>
    <property type="match status" value="3"/>
</dbReference>
<dbReference type="GO" id="GO:0009360">
    <property type="term" value="C:DNA polymerase III complex"/>
    <property type="evidence" value="ECO:0007669"/>
    <property type="project" value="InterPro"/>
</dbReference>
<evidence type="ECO:0000256" key="11">
    <source>
        <dbReference type="ARBA" id="ARBA00033276"/>
    </source>
</evidence>
<dbReference type="InterPro" id="IPR022637">
    <property type="entry name" value="DNA_polIII_beta_cen"/>
</dbReference>
<dbReference type="PANTHER" id="PTHR30478">
    <property type="entry name" value="DNA POLYMERASE III SUBUNIT BETA"/>
    <property type="match status" value="1"/>
</dbReference>
<evidence type="ECO:0000256" key="4">
    <source>
        <dbReference type="ARBA" id="ARBA00022490"/>
    </source>
</evidence>
<keyword evidence="6 15" id="KW-0548">Nucleotidyltransferase</keyword>
<keyword evidence="8" id="KW-0239">DNA-directed DNA polymerase</keyword>
<protein>
    <recommendedName>
        <fullName evidence="3">Beta sliding clamp</fullName>
    </recommendedName>
    <alternativeName>
        <fullName evidence="11">Beta-clamp processivity factor</fullName>
    </alternativeName>
    <alternativeName>
        <fullName evidence="10">DNA polymerase III beta sliding clamp subunit</fullName>
    </alternativeName>
</protein>
<evidence type="ECO:0000256" key="6">
    <source>
        <dbReference type="ARBA" id="ARBA00022695"/>
    </source>
</evidence>
<dbReference type="GO" id="GO:0008408">
    <property type="term" value="F:3'-5' exonuclease activity"/>
    <property type="evidence" value="ECO:0007669"/>
    <property type="project" value="InterPro"/>
</dbReference>
<dbReference type="InterPro" id="IPR046938">
    <property type="entry name" value="DNA_clamp_sf"/>
</dbReference>
<keyword evidence="5 15" id="KW-0808">Transferase</keyword>
<evidence type="ECO:0000256" key="9">
    <source>
        <dbReference type="ARBA" id="ARBA00023125"/>
    </source>
</evidence>
<organism evidence="15 16">
    <name type="scientific">Stutzerimonas xanthomarina</name>
    <dbReference type="NCBI Taxonomy" id="271420"/>
    <lineage>
        <taxon>Bacteria</taxon>
        <taxon>Pseudomonadati</taxon>
        <taxon>Pseudomonadota</taxon>
        <taxon>Gammaproteobacteria</taxon>
        <taxon>Pseudomonadales</taxon>
        <taxon>Pseudomonadaceae</taxon>
        <taxon>Stutzerimonas</taxon>
    </lineage>
</organism>
<proteinExistence type="inferred from homology"/>
<keyword evidence="7" id="KW-0235">DNA replication</keyword>
<dbReference type="Pfam" id="PF02767">
    <property type="entry name" value="DNA_pol3_beta_2"/>
    <property type="match status" value="1"/>
</dbReference>
<comment type="subcellular location">
    <subcellularLocation>
        <location evidence="1">Cytoplasm</location>
    </subcellularLocation>
</comment>
<name>A0A3R8W2H7_9GAMM</name>
<dbReference type="Pfam" id="PF00712">
    <property type="entry name" value="DNA_pol3_beta"/>
    <property type="match status" value="1"/>
</dbReference>
<dbReference type="RefSeq" id="WP_125940314.1">
    <property type="nucleotide sequence ID" value="NZ_RHQL01000018.1"/>
</dbReference>
<sequence length="376" mass="39984">MASTIVISSADLSAILKPVCRVAKRKGSDIYSHLLLDASAKGLTLTANNSQQQITLSVPHRSYTYSSDVGLSVDRYCVHASKLESLTNALPLGSEVRLVHSEGKLMIVSGPSRFTLIALPASDYPSMGISTEKLVDGLMVAGDEISKSLRQIGFCAARNDSRHFLNGVLFEFASGRLSLAASDGHRLGVVDLAIDCDMDAKFIVPSSCIEDVALFCAGSSRVEISMVSNLVSFTTPGGGVLHSTVIDGTYPNYRQLLTAAEQGVPVQVDRADMSNALSRVAVLGSATNPLVRMNCCDENLTMQSTVSGDDAALDVLPCDYTGEPFEIGFQANLVGEAVRALASDEICVHYNGMASGTLLRAPDFPSHSFVLMPVRL</sequence>
<dbReference type="SMART" id="SM00480">
    <property type="entry name" value="POL3Bc"/>
    <property type="match status" value="1"/>
</dbReference>
<dbReference type="Gene3D" id="3.70.10.10">
    <property type="match status" value="1"/>
</dbReference>
<evidence type="ECO:0000256" key="8">
    <source>
        <dbReference type="ARBA" id="ARBA00022932"/>
    </source>
</evidence>
<evidence type="ECO:0000313" key="15">
    <source>
        <dbReference type="EMBL" id="RRV05457.1"/>
    </source>
</evidence>
<dbReference type="GO" id="GO:0003677">
    <property type="term" value="F:DNA binding"/>
    <property type="evidence" value="ECO:0007669"/>
    <property type="project" value="UniProtKB-KW"/>
</dbReference>
<evidence type="ECO:0000256" key="3">
    <source>
        <dbReference type="ARBA" id="ARBA00021035"/>
    </source>
</evidence>
<dbReference type="PANTHER" id="PTHR30478:SF0">
    <property type="entry name" value="BETA SLIDING CLAMP"/>
    <property type="match status" value="1"/>
</dbReference>
<evidence type="ECO:0000259" key="13">
    <source>
        <dbReference type="Pfam" id="PF02767"/>
    </source>
</evidence>